<organism evidence="3 4">
    <name type="scientific">Zymoseptoria tritici ST99CH_1A5</name>
    <dbReference type="NCBI Taxonomy" id="1276529"/>
    <lineage>
        <taxon>Eukaryota</taxon>
        <taxon>Fungi</taxon>
        <taxon>Dikarya</taxon>
        <taxon>Ascomycota</taxon>
        <taxon>Pezizomycotina</taxon>
        <taxon>Dothideomycetes</taxon>
        <taxon>Dothideomycetidae</taxon>
        <taxon>Mycosphaerellales</taxon>
        <taxon>Mycosphaerellaceae</taxon>
        <taxon>Zymoseptoria</taxon>
    </lineage>
</organism>
<accession>A0A1Y6M3T8</accession>
<evidence type="ECO:0000256" key="1">
    <source>
        <dbReference type="SAM" id="MobiDB-lite"/>
    </source>
</evidence>
<protein>
    <submittedName>
        <fullName evidence="3">Uncharacterized protein</fullName>
    </submittedName>
</protein>
<dbReference type="Proteomes" id="UP000215453">
    <property type="component" value="Chromosome 18"/>
</dbReference>
<gene>
    <name evidence="3" type="ORF">ZT1A5_G11881</name>
</gene>
<sequence>MQGAAKVGEPRNKTSPPSKSSPAEKPRNAKRTMPPKPDIPALLKSLDAVTASSHRADVDAQHARALAAEAVKDAFRAAEDAREARTLAGAAFVVAVVVGVLVVVGVGGAVWLCV</sequence>
<dbReference type="AlphaFoldDB" id="A0A1Y6M3T8"/>
<feature type="transmembrane region" description="Helical" evidence="2">
    <location>
        <begin position="86"/>
        <end position="112"/>
    </location>
</feature>
<proteinExistence type="predicted"/>
<reference evidence="3 4" key="1">
    <citation type="submission" date="2016-10" db="EMBL/GenBank/DDBJ databases">
        <authorList>
            <person name="Varghese N."/>
        </authorList>
    </citation>
    <scope>NUCLEOTIDE SEQUENCE [LARGE SCALE GENOMIC DNA]</scope>
</reference>
<feature type="region of interest" description="Disordered" evidence="1">
    <location>
        <begin position="1"/>
        <end position="40"/>
    </location>
</feature>
<keyword evidence="2" id="KW-0472">Membrane</keyword>
<evidence type="ECO:0000313" key="4">
    <source>
        <dbReference type="Proteomes" id="UP000215453"/>
    </source>
</evidence>
<keyword evidence="2" id="KW-1133">Transmembrane helix</keyword>
<evidence type="ECO:0000313" key="3">
    <source>
        <dbReference type="EMBL" id="SMY30428.1"/>
    </source>
</evidence>
<keyword evidence="2" id="KW-0812">Transmembrane</keyword>
<dbReference type="EMBL" id="LT882693">
    <property type="protein sequence ID" value="SMY30428.1"/>
    <property type="molecule type" value="Genomic_DNA"/>
</dbReference>
<evidence type="ECO:0000256" key="2">
    <source>
        <dbReference type="SAM" id="Phobius"/>
    </source>
</evidence>
<name>A0A1Y6M3T8_ZYMTR</name>